<comment type="caution">
    <text evidence="1">The sequence shown here is derived from an EMBL/GenBank/DDBJ whole genome shotgun (WGS) entry which is preliminary data.</text>
</comment>
<dbReference type="RefSeq" id="WP_270951911.1">
    <property type="nucleotide sequence ID" value="NZ_JAQGLA010000056.1"/>
</dbReference>
<evidence type="ECO:0008006" key="3">
    <source>
        <dbReference type="Google" id="ProtNLM"/>
    </source>
</evidence>
<accession>A0ABT4V4R8</accession>
<evidence type="ECO:0000313" key="2">
    <source>
        <dbReference type="Proteomes" id="UP001210380"/>
    </source>
</evidence>
<reference evidence="1 2" key="1">
    <citation type="submission" date="2022-11" db="EMBL/GenBank/DDBJ databases">
        <title>Draft genome sequence of Saccharopolyspora sp. WRP15-2 isolated from rhizosphere soils of wild rice in Thailand.</title>
        <authorList>
            <person name="Duangmal K."/>
            <person name="Kammanee S."/>
            <person name="Muangham S."/>
        </authorList>
    </citation>
    <scope>NUCLEOTIDE SEQUENCE [LARGE SCALE GENOMIC DNA]</scope>
    <source>
        <strain evidence="1 2">WRP15-2</strain>
    </source>
</reference>
<sequence>MALPFPISDSRRRVHLVGSLPPDIAPDAVSGMRWVLEHSGNAELTALPCDVDPNWIIDYLLARAEVPGLETAKSGDGSSYATMPVYRVRSGHRLTTDDIALGRPPEVAAAVAARRRLDAGPPVQVSVPSSLDLSIFTLGVGQTPRFHAVFEQMVISEVTRIAQSHGSEVTFQLESPAVLYVMHRAPAAARRAAARLLAHQLARLITAAPRSARWTLHLCYGDLGHHALFRPAGLRSAVQVINALATRLRHVGHPLPAMHIPLAHGDQPPSSSATSYAPLRDLTRGVEVIAGCVDEHHPELSARALRHTEAALGQPVAAVAAACGHGRRTPEEARLNLELAERLAQSVPARRPAGIR</sequence>
<protein>
    <recommendedName>
        <fullName evidence="3">Methionine synthase</fullName>
    </recommendedName>
</protein>
<keyword evidence="2" id="KW-1185">Reference proteome</keyword>
<dbReference type="EMBL" id="JAQGLA010000056">
    <property type="protein sequence ID" value="MDA3628961.1"/>
    <property type="molecule type" value="Genomic_DNA"/>
</dbReference>
<organism evidence="1 2">
    <name type="scientific">Saccharopolyspora oryzae</name>
    <dbReference type="NCBI Taxonomy" id="2997343"/>
    <lineage>
        <taxon>Bacteria</taxon>
        <taxon>Bacillati</taxon>
        <taxon>Actinomycetota</taxon>
        <taxon>Actinomycetes</taxon>
        <taxon>Pseudonocardiales</taxon>
        <taxon>Pseudonocardiaceae</taxon>
        <taxon>Saccharopolyspora</taxon>
    </lineage>
</organism>
<dbReference type="Proteomes" id="UP001210380">
    <property type="component" value="Unassembled WGS sequence"/>
</dbReference>
<dbReference type="InterPro" id="IPR038071">
    <property type="entry name" value="UROD/MetE-like_sf"/>
</dbReference>
<dbReference type="Gene3D" id="3.20.20.210">
    <property type="match status" value="1"/>
</dbReference>
<dbReference type="SUPFAM" id="SSF51726">
    <property type="entry name" value="UROD/MetE-like"/>
    <property type="match status" value="1"/>
</dbReference>
<gene>
    <name evidence="1" type="ORF">OU415_26245</name>
</gene>
<name>A0ABT4V4R8_9PSEU</name>
<evidence type="ECO:0000313" key="1">
    <source>
        <dbReference type="EMBL" id="MDA3628961.1"/>
    </source>
</evidence>
<proteinExistence type="predicted"/>